<dbReference type="AlphaFoldDB" id="A0A378VZN8"/>
<dbReference type="Pfam" id="PF00294">
    <property type="entry name" value="PfkB"/>
    <property type="match status" value="1"/>
</dbReference>
<dbReference type="GO" id="GO:0005829">
    <property type="term" value="C:cytosol"/>
    <property type="evidence" value="ECO:0007669"/>
    <property type="project" value="TreeGrafter"/>
</dbReference>
<dbReference type="Gene3D" id="3.40.1190.20">
    <property type="match status" value="1"/>
</dbReference>
<dbReference type="PANTHER" id="PTHR46969:SF1">
    <property type="entry name" value="BIFUNCTIONAL PROTEIN HLDE"/>
    <property type="match status" value="1"/>
</dbReference>
<dbReference type="GO" id="GO:0033786">
    <property type="term" value="F:heptose-1-phosphate adenylyltransferase activity"/>
    <property type="evidence" value="ECO:0007669"/>
    <property type="project" value="TreeGrafter"/>
</dbReference>
<proteinExistence type="predicted"/>
<gene>
    <name evidence="4" type="primary">rfaE_2</name>
    <name evidence="4" type="ORF">NCTC11421_02245</name>
</gene>
<dbReference type="InterPro" id="IPR011611">
    <property type="entry name" value="PfkB_dom"/>
</dbReference>
<dbReference type="PANTHER" id="PTHR46969">
    <property type="entry name" value="BIFUNCTIONAL PROTEIN HLDE"/>
    <property type="match status" value="1"/>
</dbReference>
<evidence type="ECO:0000259" key="3">
    <source>
        <dbReference type="Pfam" id="PF00294"/>
    </source>
</evidence>
<protein>
    <submittedName>
        <fullName evidence="4">DP-heptose synthetase</fullName>
        <ecNumber evidence="4">2.7.-.-</ecNumber>
    </submittedName>
</protein>
<dbReference type="PROSITE" id="PS00583">
    <property type="entry name" value="PFKB_KINASES_1"/>
    <property type="match status" value="1"/>
</dbReference>
<feature type="domain" description="Carbohydrate kinase PfkB" evidence="3">
    <location>
        <begin position="18"/>
        <end position="94"/>
    </location>
</feature>
<dbReference type="SUPFAM" id="SSF53613">
    <property type="entry name" value="Ribokinase-like"/>
    <property type="match status" value="1"/>
</dbReference>
<dbReference type="InterPro" id="IPR029056">
    <property type="entry name" value="Ribokinase-like"/>
</dbReference>
<organism evidence="4">
    <name type="scientific">Neisseria gonorrhoeae</name>
    <dbReference type="NCBI Taxonomy" id="485"/>
    <lineage>
        <taxon>Bacteria</taxon>
        <taxon>Pseudomonadati</taxon>
        <taxon>Pseudomonadota</taxon>
        <taxon>Betaproteobacteria</taxon>
        <taxon>Neisseriales</taxon>
        <taxon>Neisseriaceae</taxon>
        <taxon>Neisseria</taxon>
    </lineage>
</organism>
<dbReference type="EMBL" id="UGRI01000001">
    <property type="protein sequence ID" value="SUA24248.1"/>
    <property type="molecule type" value="Genomic_DNA"/>
</dbReference>
<dbReference type="EC" id="2.7.-.-" evidence="4"/>
<sequence length="138" mass="15317">MVWRRVPNFARSTRAGGKIGRIDQRAGGAANVARNIASLGGRAGLLSVTGDDEAAAALDALMVQDGVASYLMRDKQIATTVKLRVVARNQQLIRLDFEEHPNREVLEQIKRKYREILPEYDVIIFRTTAKAVCRISPI</sequence>
<keyword evidence="1 4" id="KW-0808">Transferase</keyword>
<accession>A0A378VZN8</accession>
<evidence type="ECO:0000256" key="1">
    <source>
        <dbReference type="ARBA" id="ARBA00022679"/>
    </source>
</evidence>
<evidence type="ECO:0000256" key="2">
    <source>
        <dbReference type="ARBA" id="ARBA00022777"/>
    </source>
</evidence>
<evidence type="ECO:0000313" key="4">
    <source>
        <dbReference type="EMBL" id="SUA24248.1"/>
    </source>
</evidence>
<keyword evidence="2" id="KW-0418">Kinase</keyword>
<dbReference type="InterPro" id="IPR002173">
    <property type="entry name" value="Carboh/pur_kinase_PfkB_CS"/>
</dbReference>
<dbReference type="GO" id="GO:0033785">
    <property type="term" value="F:heptose 7-phosphate kinase activity"/>
    <property type="evidence" value="ECO:0007669"/>
    <property type="project" value="TreeGrafter"/>
</dbReference>
<name>A0A378VZN8_NEIGO</name>
<reference evidence="4" key="1">
    <citation type="submission" date="2018-06" db="EMBL/GenBank/DDBJ databases">
        <authorList>
            <consortium name="Pathogen Informatics"/>
            <person name="Doyle S."/>
        </authorList>
    </citation>
    <scope>NUCLEOTIDE SEQUENCE [LARGE SCALE GENOMIC DNA]</scope>
    <source>
        <strain evidence="4">NCTC11421</strain>
    </source>
</reference>